<reference evidence="2 3" key="1">
    <citation type="submission" date="2020-02" db="EMBL/GenBank/DDBJ databases">
        <title>Draft genome sequence of Haematococcus lacustris strain NIES-144.</title>
        <authorList>
            <person name="Morimoto D."/>
            <person name="Nakagawa S."/>
            <person name="Yoshida T."/>
            <person name="Sawayama S."/>
        </authorList>
    </citation>
    <scope>NUCLEOTIDE SEQUENCE [LARGE SCALE GENOMIC DNA]</scope>
    <source>
        <strain evidence="2 3">NIES-144</strain>
    </source>
</reference>
<keyword evidence="1" id="KW-0472">Membrane</keyword>
<name>A0A6A0AEB2_HAELA</name>
<evidence type="ECO:0000313" key="2">
    <source>
        <dbReference type="EMBL" id="GFH31240.1"/>
    </source>
</evidence>
<keyword evidence="1" id="KW-0812">Transmembrane</keyword>
<feature type="transmembrane region" description="Helical" evidence="1">
    <location>
        <begin position="65"/>
        <end position="84"/>
    </location>
</feature>
<gene>
    <name evidence="2" type="ORF">HaLaN_30239</name>
</gene>
<protein>
    <submittedName>
        <fullName evidence="2">Uncharacterized protein</fullName>
    </submittedName>
</protein>
<feature type="non-terminal residue" evidence="2">
    <location>
        <position position="1"/>
    </location>
</feature>
<organism evidence="2 3">
    <name type="scientific">Haematococcus lacustris</name>
    <name type="common">Green alga</name>
    <name type="synonym">Haematococcus pluvialis</name>
    <dbReference type="NCBI Taxonomy" id="44745"/>
    <lineage>
        <taxon>Eukaryota</taxon>
        <taxon>Viridiplantae</taxon>
        <taxon>Chlorophyta</taxon>
        <taxon>core chlorophytes</taxon>
        <taxon>Chlorophyceae</taxon>
        <taxon>CS clade</taxon>
        <taxon>Chlamydomonadales</taxon>
        <taxon>Haematococcaceae</taxon>
        <taxon>Haematococcus</taxon>
    </lineage>
</organism>
<dbReference type="AlphaFoldDB" id="A0A6A0AEB2"/>
<keyword evidence="1" id="KW-1133">Transmembrane helix</keyword>
<accession>A0A6A0AEB2</accession>
<proteinExistence type="predicted"/>
<comment type="caution">
    <text evidence="2">The sequence shown here is derived from an EMBL/GenBank/DDBJ whole genome shotgun (WGS) entry which is preliminary data.</text>
</comment>
<sequence>MCIRHLYVTEHSIAPNLLPCDNGLHFHRCHAGTVVGQLASSHTSCQVSYAIGQTDQALPILHAQAWLVPFVMVLVVAITIHSVGHPRHWPRNPLFDTVFDPLHVILSPLGSTSHTGVASRRGGLVAGGIAVPSSLCCRWT</sequence>
<keyword evidence="3" id="KW-1185">Reference proteome</keyword>
<evidence type="ECO:0000256" key="1">
    <source>
        <dbReference type="SAM" id="Phobius"/>
    </source>
</evidence>
<dbReference type="Proteomes" id="UP000485058">
    <property type="component" value="Unassembled WGS sequence"/>
</dbReference>
<evidence type="ECO:0000313" key="3">
    <source>
        <dbReference type="Proteomes" id="UP000485058"/>
    </source>
</evidence>
<dbReference type="EMBL" id="BLLF01005476">
    <property type="protein sequence ID" value="GFH31240.1"/>
    <property type="molecule type" value="Genomic_DNA"/>
</dbReference>
<feature type="non-terminal residue" evidence="2">
    <location>
        <position position="140"/>
    </location>
</feature>